<sequence>MLSSSACCTLLAAFISAAFVAVGNAQKVKQCLCSKIQPCSNKYMNTWKTCMRQCKGHLSGVGGNVDKLGHCLDNNQALLQSTIKCTQSHSQTAEKVPQIFPIFRCAKSPSAVKQVPKRYPETLEIATISEINRMINRMGIGGAMKDGCRQENVRLCGLSLPPDNVLVQQVKRCAINSGLNTANAKAMCKCAAAAGVKNLTPVVCARIRFT</sequence>
<feature type="signal peptide" evidence="1">
    <location>
        <begin position="1"/>
        <end position="25"/>
    </location>
</feature>
<gene>
    <name evidence="2" type="ORF">niasHT_024807</name>
</gene>
<dbReference type="Proteomes" id="UP001620626">
    <property type="component" value="Unassembled WGS sequence"/>
</dbReference>
<reference evidence="2 3" key="1">
    <citation type="submission" date="2024-10" db="EMBL/GenBank/DDBJ databases">
        <authorList>
            <person name="Kim D."/>
        </authorList>
    </citation>
    <scope>NUCLEOTIDE SEQUENCE [LARGE SCALE GENOMIC DNA]</scope>
    <source>
        <strain evidence="2">BH-2024</strain>
    </source>
</reference>
<dbReference type="EMBL" id="JBICBT010000768">
    <property type="protein sequence ID" value="KAL3101674.1"/>
    <property type="molecule type" value="Genomic_DNA"/>
</dbReference>
<protein>
    <submittedName>
        <fullName evidence="2">Uncharacterized protein</fullName>
    </submittedName>
</protein>
<keyword evidence="3" id="KW-1185">Reference proteome</keyword>
<dbReference type="AlphaFoldDB" id="A0ABD2KFZ9"/>
<evidence type="ECO:0000313" key="2">
    <source>
        <dbReference type="EMBL" id="KAL3101674.1"/>
    </source>
</evidence>
<comment type="caution">
    <text evidence="2">The sequence shown here is derived from an EMBL/GenBank/DDBJ whole genome shotgun (WGS) entry which is preliminary data.</text>
</comment>
<accession>A0ABD2KFZ9</accession>
<feature type="chain" id="PRO_5044854489" evidence="1">
    <location>
        <begin position="26"/>
        <end position="210"/>
    </location>
</feature>
<name>A0ABD2KFZ9_9BILA</name>
<dbReference type="PANTHER" id="PTHR34401:SF3">
    <property type="entry name" value="DB DOMAIN-CONTAINING PROTEIN"/>
    <property type="match status" value="1"/>
</dbReference>
<dbReference type="PANTHER" id="PTHR34401">
    <property type="entry name" value="PROTEIN CBG12388-RELATED"/>
    <property type="match status" value="1"/>
</dbReference>
<evidence type="ECO:0000313" key="3">
    <source>
        <dbReference type="Proteomes" id="UP001620626"/>
    </source>
</evidence>
<keyword evidence="1" id="KW-0732">Signal</keyword>
<evidence type="ECO:0000256" key="1">
    <source>
        <dbReference type="SAM" id="SignalP"/>
    </source>
</evidence>
<organism evidence="2 3">
    <name type="scientific">Heterodera trifolii</name>
    <dbReference type="NCBI Taxonomy" id="157864"/>
    <lineage>
        <taxon>Eukaryota</taxon>
        <taxon>Metazoa</taxon>
        <taxon>Ecdysozoa</taxon>
        <taxon>Nematoda</taxon>
        <taxon>Chromadorea</taxon>
        <taxon>Rhabditida</taxon>
        <taxon>Tylenchina</taxon>
        <taxon>Tylenchomorpha</taxon>
        <taxon>Tylenchoidea</taxon>
        <taxon>Heteroderidae</taxon>
        <taxon>Heteroderinae</taxon>
        <taxon>Heterodera</taxon>
    </lineage>
</organism>
<proteinExistence type="predicted"/>